<feature type="signal peptide" evidence="1">
    <location>
        <begin position="1"/>
        <end position="21"/>
    </location>
</feature>
<gene>
    <name evidence="2" type="ORF">PR002_g30435</name>
</gene>
<proteinExistence type="predicted"/>
<keyword evidence="1" id="KW-0732">Signal</keyword>
<evidence type="ECO:0000256" key="1">
    <source>
        <dbReference type="SAM" id="SignalP"/>
    </source>
</evidence>
<evidence type="ECO:0000313" key="3">
    <source>
        <dbReference type="Proteomes" id="UP000435112"/>
    </source>
</evidence>
<evidence type="ECO:0008006" key="4">
    <source>
        <dbReference type="Google" id="ProtNLM"/>
    </source>
</evidence>
<reference evidence="2 3" key="1">
    <citation type="submission" date="2018-09" db="EMBL/GenBank/DDBJ databases">
        <title>Genomic investigation of the strawberry pathogen Phytophthora fragariae indicates pathogenicity is determined by transcriptional variation in three key races.</title>
        <authorList>
            <person name="Adams T.M."/>
            <person name="Armitage A.D."/>
            <person name="Sobczyk M.K."/>
            <person name="Bates H.J."/>
            <person name="Dunwell J.M."/>
            <person name="Nellist C.F."/>
            <person name="Harrison R.J."/>
        </authorList>
    </citation>
    <scope>NUCLEOTIDE SEQUENCE [LARGE SCALE GENOMIC DNA]</scope>
    <source>
        <strain evidence="2 3">SCRP324</strain>
    </source>
</reference>
<sequence>MGRIFLVLFLAVLFYLDLNHSADELFVMCAAGRPRRTPRWKPSSTSTFRTRCWWSASRAAACTRPAAAATMSSSPHPRWPARTT</sequence>
<name>A0A6A3GLA0_9STRA</name>
<evidence type="ECO:0000313" key="2">
    <source>
        <dbReference type="EMBL" id="KAE8959754.1"/>
    </source>
</evidence>
<protein>
    <recommendedName>
        <fullName evidence="4">RxLR effector protein</fullName>
    </recommendedName>
</protein>
<comment type="caution">
    <text evidence="2">The sequence shown here is derived from an EMBL/GenBank/DDBJ whole genome shotgun (WGS) entry which is preliminary data.</text>
</comment>
<feature type="chain" id="PRO_5025646532" description="RxLR effector protein" evidence="1">
    <location>
        <begin position="22"/>
        <end position="84"/>
    </location>
</feature>
<dbReference type="Proteomes" id="UP000435112">
    <property type="component" value="Unassembled WGS sequence"/>
</dbReference>
<accession>A0A6A3GLA0</accession>
<dbReference type="AlphaFoldDB" id="A0A6A3GLA0"/>
<dbReference type="EMBL" id="QXFU01006904">
    <property type="protein sequence ID" value="KAE8959754.1"/>
    <property type="molecule type" value="Genomic_DNA"/>
</dbReference>
<organism evidence="2 3">
    <name type="scientific">Phytophthora rubi</name>
    <dbReference type="NCBI Taxonomy" id="129364"/>
    <lineage>
        <taxon>Eukaryota</taxon>
        <taxon>Sar</taxon>
        <taxon>Stramenopiles</taxon>
        <taxon>Oomycota</taxon>
        <taxon>Peronosporomycetes</taxon>
        <taxon>Peronosporales</taxon>
        <taxon>Peronosporaceae</taxon>
        <taxon>Phytophthora</taxon>
    </lineage>
</organism>